<dbReference type="Proteomes" id="UP000824107">
    <property type="component" value="Unassembled WGS sequence"/>
</dbReference>
<keyword evidence="1" id="KW-0732">Signal</keyword>
<dbReference type="Gene3D" id="3.10.450.710">
    <property type="entry name" value="Tgt2/MlaC"/>
    <property type="match status" value="1"/>
</dbReference>
<reference evidence="2" key="1">
    <citation type="submission" date="2020-10" db="EMBL/GenBank/DDBJ databases">
        <authorList>
            <person name="Gilroy R."/>
        </authorList>
    </citation>
    <scope>NUCLEOTIDE SEQUENCE</scope>
    <source>
        <strain evidence="2">ChiW3-316</strain>
    </source>
</reference>
<proteinExistence type="predicted"/>
<dbReference type="InterPro" id="IPR008869">
    <property type="entry name" value="MlaC/ttg2D"/>
</dbReference>
<dbReference type="EMBL" id="DVNC01000039">
    <property type="protein sequence ID" value="HIU53681.1"/>
    <property type="molecule type" value="Genomic_DNA"/>
</dbReference>
<evidence type="ECO:0000313" key="2">
    <source>
        <dbReference type="EMBL" id="HIU53681.1"/>
    </source>
</evidence>
<dbReference type="Pfam" id="PF05494">
    <property type="entry name" value="MlaC"/>
    <property type="match status" value="1"/>
</dbReference>
<evidence type="ECO:0000313" key="3">
    <source>
        <dbReference type="Proteomes" id="UP000824107"/>
    </source>
</evidence>
<protein>
    <submittedName>
        <fullName evidence="2">ABC transporter substrate-binding protein</fullName>
    </submittedName>
</protein>
<feature type="signal peptide" evidence="1">
    <location>
        <begin position="1"/>
        <end position="24"/>
    </location>
</feature>
<accession>A0A9D1M4Z3</accession>
<dbReference type="InterPro" id="IPR042245">
    <property type="entry name" value="Tgt2/MlaC_sf"/>
</dbReference>
<sequence length="222" mass="26092">MKSNSFLRLIIFSLCLFSALPARAEAITETEAKVWTQDKGQRLLNAFAETDLKKRYAELDTMFLNFVDLDYISKFVLGKYWRRLNEKEKTDYQQLFKRYALSVYKSFPLEFDTSQIEYTITGVRPGKNYADVTANIFFQLGNKPEDKQNILVEFRLNKTGGKLRIIDLKIGESSLILSYRGRFYEMIAQDDEDLGWFMEDLQMITESTEKQNQLKVDEQQQM</sequence>
<reference evidence="2" key="2">
    <citation type="journal article" date="2021" name="PeerJ">
        <title>Extensive microbial diversity within the chicken gut microbiome revealed by metagenomics and culture.</title>
        <authorList>
            <person name="Gilroy R."/>
            <person name="Ravi A."/>
            <person name="Getino M."/>
            <person name="Pursley I."/>
            <person name="Horton D.L."/>
            <person name="Alikhan N.F."/>
            <person name="Baker D."/>
            <person name="Gharbi K."/>
            <person name="Hall N."/>
            <person name="Watson M."/>
            <person name="Adriaenssens E.M."/>
            <person name="Foster-Nyarko E."/>
            <person name="Jarju S."/>
            <person name="Secka A."/>
            <person name="Antonio M."/>
            <person name="Oren A."/>
            <person name="Chaudhuri R.R."/>
            <person name="La Ragione R."/>
            <person name="Hildebrand F."/>
            <person name="Pallen M.J."/>
        </authorList>
    </citation>
    <scope>NUCLEOTIDE SEQUENCE</scope>
    <source>
        <strain evidence="2">ChiW3-316</strain>
    </source>
</reference>
<organism evidence="2 3">
    <name type="scientific">Candidatus Scatocola faecipullorum</name>
    <dbReference type="NCBI Taxonomy" id="2840917"/>
    <lineage>
        <taxon>Bacteria</taxon>
        <taxon>Pseudomonadati</taxon>
        <taxon>Pseudomonadota</taxon>
        <taxon>Alphaproteobacteria</taxon>
        <taxon>Rhodospirillales</taxon>
        <taxon>Rhodospirillaceae</taxon>
        <taxon>Rhodospirillaceae incertae sedis</taxon>
        <taxon>Candidatus Scatocola</taxon>
    </lineage>
</organism>
<evidence type="ECO:0000256" key="1">
    <source>
        <dbReference type="SAM" id="SignalP"/>
    </source>
</evidence>
<feature type="chain" id="PRO_5038910071" evidence="1">
    <location>
        <begin position="25"/>
        <end position="222"/>
    </location>
</feature>
<comment type="caution">
    <text evidence="2">The sequence shown here is derived from an EMBL/GenBank/DDBJ whole genome shotgun (WGS) entry which is preliminary data.</text>
</comment>
<gene>
    <name evidence="2" type="ORF">IAD20_06330</name>
</gene>
<dbReference type="AlphaFoldDB" id="A0A9D1M4Z3"/>
<dbReference type="PANTHER" id="PTHR36573:SF1">
    <property type="entry name" value="INTERMEMBRANE PHOSPHOLIPID TRANSPORT SYSTEM BINDING PROTEIN MLAC"/>
    <property type="match status" value="1"/>
</dbReference>
<dbReference type="PANTHER" id="PTHR36573">
    <property type="entry name" value="INTERMEMBRANE PHOSPHOLIPID TRANSPORT SYSTEM BINDING PROTEIN MLAC"/>
    <property type="match status" value="1"/>
</dbReference>
<name>A0A9D1M4Z3_9PROT</name>